<protein>
    <recommendedName>
        <fullName evidence="7">DNA mismatch repair protein PMS1</fullName>
    </recommendedName>
</protein>
<proteinExistence type="inferred from homology"/>
<dbReference type="EMBL" id="JZBS01000479">
    <property type="protein sequence ID" value="KKK26270.1"/>
    <property type="molecule type" value="Genomic_DNA"/>
</dbReference>
<evidence type="ECO:0000259" key="9">
    <source>
        <dbReference type="PROSITE" id="PS50048"/>
    </source>
</evidence>
<dbReference type="CDD" id="cd00067">
    <property type="entry name" value="GAL4"/>
    <property type="match status" value="1"/>
</dbReference>
<dbReference type="SMART" id="SM00066">
    <property type="entry name" value="GAL4"/>
    <property type="match status" value="1"/>
</dbReference>
<keyword evidence="11" id="KW-1185">Reference proteome</keyword>
<dbReference type="Gene3D" id="4.10.240.10">
    <property type="entry name" value="Zn(2)-C6 fungal-type DNA-binding domain"/>
    <property type="match status" value="1"/>
</dbReference>
<dbReference type="Proteomes" id="UP000034291">
    <property type="component" value="Unassembled WGS sequence"/>
</dbReference>
<dbReference type="PROSITE" id="PS00463">
    <property type="entry name" value="ZN2_CY6_FUNGAL_1"/>
    <property type="match status" value="1"/>
</dbReference>
<evidence type="ECO:0000256" key="4">
    <source>
        <dbReference type="ARBA" id="ARBA00023125"/>
    </source>
</evidence>
<keyword evidence="3" id="KW-0805">Transcription regulation</keyword>
<dbReference type="PANTHER" id="PTHR10073:SF52">
    <property type="entry name" value="MISMATCH REPAIR ENDONUCLEASE PMS2"/>
    <property type="match status" value="1"/>
</dbReference>
<gene>
    <name evidence="10" type="ORF">ARAM_005710</name>
</gene>
<keyword evidence="5" id="KW-0804">Transcription</keyword>
<evidence type="ECO:0000256" key="2">
    <source>
        <dbReference type="ARBA" id="ARBA00022763"/>
    </source>
</evidence>
<dbReference type="GO" id="GO:0005524">
    <property type="term" value="F:ATP binding"/>
    <property type="evidence" value="ECO:0007669"/>
    <property type="project" value="InterPro"/>
</dbReference>
<feature type="compositionally biased region" description="Basic and acidic residues" evidence="8">
    <location>
        <begin position="958"/>
        <end position="967"/>
    </location>
</feature>
<feature type="region of interest" description="Disordered" evidence="8">
    <location>
        <begin position="917"/>
        <end position="1056"/>
    </location>
</feature>
<dbReference type="InterPro" id="IPR014790">
    <property type="entry name" value="MutL_C"/>
</dbReference>
<feature type="compositionally biased region" description="Basic residues" evidence="8">
    <location>
        <begin position="1117"/>
        <end position="1133"/>
    </location>
</feature>
<dbReference type="Gene3D" id="3.30.1370.100">
    <property type="entry name" value="MutL, C-terminal domain, regulatory subdomain"/>
    <property type="match status" value="1"/>
</dbReference>
<dbReference type="PANTHER" id="PTHR10073">
    <property type="entry name" value="DNA MISMATCH REPAIR PROTEIN MLH, PMS, MUTL"/>
    <property type="match status" value="1"/>
</dbReference>
<dbReference type="InterPro" id="IPR036864">
    <property type="entry name" value="Zn2-C6_fun-type_DNA-bd_sf"/>
</dbReference>
<comment type="similarity">
    <text evidence="1">Belongs to the DNA mismatch repair MutL/HexB family.</text>
</comment>
<dbReference type="InterPro" id="IPR013507">
    <property type="entry name" value="DNA_mismatch_S5_2-like"/>
</dbReference>
<dbReference type="Gene3D" id="3.30.1540.20">
    <property type="entry name" value="MutL, C-terminal domain, dimerisation subdomain"/>
    <property type="match status" value="1"/>
</dbReference>
<keyword evidence="2" id="KW-0227">DNA damage</keyword>
<feature type="compositionally biased region" description="Low complexity" evidence="8">
    <location>
        <begin position="1043"/>
        <end position="1054"/>
    </location>
</feature>
<dbReference type="CDD" id="cd03484">
    <property type="entry name" value="MutL_Trans_hPMS_2_like"/>
    <property type="match status" value="1"/>
</dbReference>
<dbReference type="SMART" id="SM00853">
    <property type="entry name" value="MutL_C"/>
    <property type="match status" value="1"/>
</dbReference>
<feature type="compositionally biased region" description="Acidic residues" evidence="8">
    <location>
        <begin position="1149"/>
        <end position="1183"/>
    </location>
</feature>
<reference evidence="10 11" key="1">
    <citation type="submission" date="2015-02" db="EMBL/GenBank/DDBJ databases">
        <title>Draft Genome Sequences of Two Closely-Related Aflatoxigenic Aspergillus Species Obtained from the Cote d'Ivoire.</title>
        <authorList>
            <person name="Moore G.G."/>
            <person name="Beltz S.B."/>
            <person name="Mack B.M."/>
        </authorList>
    </citation>
    <scope>NUCLEOTIDE SEQUENCE [LARGE SCALE GENOMIC DNA]</scope>
    <source>
        <strain evidence="10 11">SRRC1468</strain>
    </source>
</reference>
<dbReference type="FunFam" id="3.30.230.10:FF:000074">
    <property type="entry name" value="DNA mismatch repair protein (Pms1)"/>
    <property type="match status" value="1"/>
</dbReference>
<evidence type="ECO:0000256" key="3">
    <source>
        <dbReference type="ARBA" id="ARBA00023015"/>
    </source>
</evidence>
<dbReference type="GO" id="GO:0030983">
    <property type="term" value="F:mismatched DNA binding"/>
    <property type="evidence" value="ECO:0007669"/>
    <property type="project" value="InterPro"/>
</dbReference>
<dbReference type="GO" id="GO:0140664">
    <property type="term" value="F:ATP-dependent DNA damage sensor activity"/>
    <property type="evidence" value="ECO:0007669"/>
    <property type="project" value="InterPro"/>
</dbReference>
<keyword evidence="4" id="KW-0238">DNA-binding</keyword>
<dbReference type="Pfam" id="PF11951">
    <property type="entry name" value="Fungal_trans_2"/>
    <property type="match status" value="1"/>
</dbReference>
<dbReference type="Gene3D" id="3.30.230.10">
    <property type="match status" value="1"/>
</dbReference>
<dbReference type="InterPro" id="IPR014762">
    <property type="entry name" value="DNA_mismatch_repair_CS"/>
</dbReference>
<evidence type="ECO:0000313" key="10">
    <source>
        <dbReference type="EMBL" id="KKK26270.1"/>
    </source>
</evidence>
<organism evidence="10 11">
    <name type="scientific">Aspergillus rambellii</name>
    <dbReference type="NCBI Taxonomy" id="308745"/>
    <lineage>
        <taxon>Eukaryota</taxon>
        <taxon>Fungi</taxon>
        <taxon>Dikarya</taxon>
        <taxon>Ascomycota</taxon>
        <taxon>Pezizomycotina</taxon>
        <taxon>Eurotiomycetes</taxon>
        <taxon>Eurotiomycetidae</taxon>
        <taxon>Eurotiales</taxon>
        <taxon>Aspergillaceae</taxon>
        <taxon>Aspergillus</taxon>
        <taxon>Aspergillus subgen. Nidulantes</taxon>
    </lineage>
</organism>
<dbReference type="InterPro" id="IPR020568">
    <property type="entry name" value="Ribosomal_Su5_D2-typ_SF"/>
</dbReference>
<evidence type="ECO:0000256" key="7">
    <source>
        <dbReference type="ARBA" id="ARBA00070941"/>
    </source>
</evidence>
<dbReference type="InterPro" id="IPR001138">
    <property type="entry name" value="Zn2Cys6_DnaBD"/>
</dbReference>
<dbReference type="InterPro" id="IPR021858">
    <property type="entry name" value="Fun_TF"/>
</dbReference>
<accession>A0A0F8X9P6</accession>
<comment type="caution">
    <text evidence="10">The sequence shown here is derived from an EMBL/GenBank/DDBJ whole genome shotgun (WGS) entry which is preliminary data.</text>
</comment>
<dbReference type="OrthoDB" id="10263226at2759"/>
<dbReference type="Pfam" id="PF08676">
    <property type="entry name" value="MutL_C"/>
    <property type="match status" value="1"/>
</dbReference>
<dbReference type="CDD" id="cd16926">
    <property type="entry name" value="HATPase_MutL-MLH-PMS-like"/>
    <property type="match status" value="1"/>
</dbReference>
<dbReference type="Gene3D" id="3.30.565.10">
    <property type="entry name" value="Histidine kinase-like ATPase, C-terminal domain"/>
    <property type="match status" value="1"/>
</dbReference>
<dbReference type="NCBIfam" id="TIGR00585">
    <property type="entry name" value="mutl"/>
    <property type="match status" value="1"/>
</dbReference>
<dbReference type="Pfam" id="PF13589">
    <property type="entry name" value="HATPase_c_3"/>
    <property type="match status" value="1"/>
</dbReference>
<evidence type="ECO:0000256" key="6">
    <source>
        <dbReference type="ARBA" id="ARBA00023242"/>
    </source>
</evidence>
<dbReference type="InterPro" id="IPR042120">
    <property type="entry name" value="MutL_C_dimsub"/>
</dbReference>
<sequence>MVYRGKLSPACGWCRIRRLKCDQQRPSCSQCIRGNRQCYGYRDVSAGRFCDQSAEVRGKHSEDEETSIQVFSAVPFPTASPVKRRRLGGQSEFAMLQQISIPLNDQGTAFILAHYVGGSGLNQARGHLGFLPKIMSSQSGLAITTSINAVGLAALSNIHMSPQLMLTARQEYVKALAETNIVLSDQVLSRSNATLTAVMLLSMYEVMTCQGPPLIDRWLDHVEGFARLVELRGLEQLEDAVGMELFSQFRMNIVLGNIWLKAPTPAWLITYSNDAFARRDPKERPNDELFFLLAQVCDLCATMRDGLLQEPVTVIRTALQLDAELVSRAMSVDSTWHYTVIEMPPTATPQPAHIYGDQYHLYPNIDVISWWNYYRLARLILHQLVASFSDLLGRRHAATSREYRQSLAQSVTLSRQLAEDICASVPYFYGATETFPGKGLGGGRTVGVIRTIWPLFIAADCIGTTPSMMVWISQCLMKIGRSLGIQQAVAMAELLSGDKHLDWLTVELEKDRPALITVSLHRQNPRVSRRFNSENPHDGMNMATIKAIEARSVHQIQSGQVIIDLCSVAKELVENSLDAGASSIEVRFRNNGLDLIEVQDNGSGISPDNYENVALKHYTSKLSSFDDLSRLQTFGFRGEALSSLCALSDFHITTAQANQAPRATRLEFEPSGKLKKTQMIAGQKGTTASVEGLFKKLPVRRRELEKNIKREYGKVLNLLHAYACVSAGVRFSVKNTVGKTRNVVVFTTNGNPTTRENIANVYGAKTLLALIPLELELEFEPSAAGRRMVGGTQVNRIQVRGHVSRPVFGEGRQTPDRQMFFVNSRPCGLPQIAKAFNEVYKSFNVAQSPFVFADFHMDTNAYDVNVSPDKRTILLHDAGALIESLKEALNRLFESADQTVPQAQVVGSKPQYVKSRLGGSQIEVPARSAALDTGAGEGEEEEEEEGESADGDDAAEESQLRSQDRMKTLLTDLGARGSRAETASSVRAGTGLQKQSPTPAHPITQINKSPKRTQVSATEGNASDEERSISEDISDGEDHDNEPQSSAPQEQQAATHEDFLETPNAIQTAFDRMRPRRVPAEIATITIGDRTVTSMVGSGVPRKRTLGTADSSTSAATRKRRIHTPSRPRIFGRHMRDFAAPGSQLEPTESSEGEDEEPQEDDEQEGDEEENEEELGEEVEDDSATYAPSHHHDSASQGSVEESEESEESEATQAAPDANMNDEEKKRHEEAQVERLIREAEEKAALPQANTLSRANKFNKGAGHRDSTAQLTATIDGSLSRIQAQAKRLQDSLGQHVEDASLSADETEARLSQVAAEERLSLTVTKDDFARMRILGQFNLGFILATRSSQGETEQKARDDELFIIDQHASDEKFNFERLQAETVVQNQRLVHPKRLDLTAVEEEIVIENRSALEKNGFVVEVDDSGDEPIGRRCRLVSLPLSKEVVFDVRDLEELIVLLSETASTKEDADIPRPSKVRKMFAMRACRSSIMIGKNLTQKQMERVVRNMGTIDKPWNCPHGRPTMRHLFSLAQWDEWDEYEYEYGYAQGQPDGPALDENGYLEGVGVYDGRVKHT</sequence>
<dbReference type="PROSITE" id="PS00058">
    <property type="entry name" value="DNA_MISMATCH_REPAIR_1"/>
    <property type="match status" value="1"/>
</dbReference>
<dbReference type="InterPro" id="IPR002099">
    <property type="entry name" value="MutL/Mlh/PMS"/>
</dbReference>
<feature type="compositionally biased region" description="Acidic residues" evidence="8">
    <location>
        <begin position="937"/>
        <end position="956"/>
    </location>
</feature>
<dbReference type="InterPro" id="IPR038973">
    <property type="entry name" value="MutL/Mlh/Pms-like"/>
</dbReference>
<keyword evidence="6" id="KW-0539">Nucleus</keyword>
<dbReference type="InterPro" id="IPR037198">
    <property type="entry name" value="MutL_C_sf"/>
</dbReference>
<dbReference type="GO" id="GO:0000981">
    <property type="term" value="F:DNA-binding transcription factor activity, RNA polymerase II-specific"/>
    <property type="evidence" value="ECO:0007669"/>
    <property type="project" value="InterPro"/>
</dbReference>
<dbReference type="SUPFAM" id="SSF57701">
    <property type="entry name" value="Zn2/Cys6 DNA-binding domain"/>
    <property type="match status" value="1"/>
</dbReference>
<name>A0A0F8X9P6_9EURO</name>
<dbReference type="FunFam" id="3.30.565.10:FF:000014">
    <property type="entry name" value="Mismatch repair endonuclease pms1, putative"/>
    <property type="match status" value="1"/>
</dbReference>
<evidence type="ECO:0000256" key="1">
    <source>
        <dbReference type="ARBA" id="ARBA00006082"/>
    </source>
</evidence>
<feature type="compositionally biased region" description="Basic and acidic residues" evidence="8">
    <location>
        <begin position="1222"/>
        <end position="1231"/>
    </location>
</feature>
<dbReference type="PROSITE" id="PS50048">
    <property type="entry name" value="ZN2_CY6_FUNGAL_2"/>
    <property type="match status" value="1"/>
</dbReference>
<dbReference type="InterPro" id="IPR036890">
    <property type="entry name" value="HATPase_C_sf"/>
</dbReference>
<dbReference type="SUPFAM" id="SSF118116">
    <property type="entry name" value="DNA mismatch repair protein MutL"/>
    <property type="match status" value="1"/>
</dbReference>
<dbReference type="Pfam" id="PF01119">
    <property type="entry name" value="DNA_mis_repair"/>
    <property type="match status" value="1"/>
</dbReference>
<feature type="region of interest" description="Disordered" evidence="8">
    <location>
        <begin position="1095"/>
        <end position="1231"/>
    </location>
</feature>
<feature type="domain" description="Zn(2)-C6 fungal-type" evidence="9">
    <location>
        <begin position="10"/>
        <end position="38"/>
    </location>
</feature>
<dbReference type="SMART" id="SM01340">
    <property type="entry name" value="DNA_mis_repair"/>
    <property type="match status" value="1"/>
</dbReference>
<dbReference type="GO" id="GO:0000710">
    <property type="term" value="P:meiotic mismatch repair"/>
    <property type="evidence" value="ECO:0007669"/>
    <property type="project" value="UniProtKB-ARBA"/>
</dbReference>
<dbReference type="SUPFAM" id="SSF54211">
    <property type="entry name" value="Ribosomal protein S5 domain 2-like"/>
    <property type="match status" value="1"/>
</dbReference>
<dbReference type="SUPFAM" id="SSF55874">
    <property type="entry name" value="ATPase domain of HSP90 chaperone/DNA topoisomerase II/histidine kinase"/>
    <property type="match status" value="1"/>
</dbReference>
<dbReference type="GO" id="GO:0016887">
    <property type="term" value="F:ATP hydrolysis activity"/>
    <property type="evidence" value="ECO:0007669"/>
    <property type="project" value="InterPro"/>
</dbReference>
<feature type="compositionally biased region" description="Acidic residues" evidence="8">
    <location>
        <begin position="1201"/>
        <end position="1210"/>
    </location>
</feature>
<evidence type="ECO:0000256" key="5">
    <source>
        <dbReference type="ARBA" id="ARBA00023163"/>
    </source>
</evidence>
<dbReference type="InterPro" id="IPR014721">
    <property type="entry name" value="Ribsml_uS5_D2-typ_fold_subgr"/>
</dbReference>
<dbReference type="GO" id="GO:0032389">
    <property type="term" value="C:MutLalpha complex"/>
    <property type="evidence" value="ECO:0007669"/>
    <property type="project" value="TreeGrafter"/>
</dbReference>
<evidence type="ECO:0000256" key="8">
    <source>
        <dbReference type="SAM" id="MobiDB-lite"/>
    </source>
</evidence>
<dbReference type="InterPro" id="IPR042121">
    <property type="entry name" value="MutL_C_regsub"/>
</dbReference>
<dbReference type="FunFam" id="3.30.1370.100:FF:000001">
    <property type="entry name" value="Mismatch repair endonuclease pms1, putative"/>
    <property type="match status" value="1"/>
</dbReference>
<dbReference type="STRING" id="308745.A0A0F8X9P6"/>
<evidence type="ECO:0000313" key="11">
    <source>
        <dbReference type="Proteomes" id="UP000034291"/>
    </source>
</evidence>
<dbReference type="GO" id="GO:0008270">
    <property type="term" value="F:zinc ion binding"/>
    <property type="evidence" value="ECO:0007669"/>
    <property type="project" value="InterPro"/>
</dbReference>
<feature type="compositionally biased region" description="Polar residues" evidence="8">
    <location>
        <begin position="981"/>
        <end position="1021"/>
    </location>
</feature>
<dbReference type="Pfam" id="PF00172">
    <property type="entry name" value="Zn_clus"/>
    <property type="match status" value="1"/>
</dbReference>